<keyword evidence="3" id="KW-1185">Reference proteome</keyword>
<feature type="region of interest" description="Disordered" evidence="1">
    <location>
        <begin position="54"/>
        <end position="75"/>
    </location>
</feature>
<reference evidence="2 3" key="1">
    <citation type="submission" date="2017-06" db="EMBL/GenBank/DDBJ databases">
        <title>Comparative genomic analysis of Ambrosia Fusariam Clade fungi.</title>
        <authorList>
            <person name="Stajich J.E."/>
            <person name="Carrillo J."/>
            <person name="Kijimoto T."/>
            <person name="Eskalen A."/>
            <person name="O'Donnell K."/>
            <person name="Kasson M."/>
        </authorList>
    </citation>
    <scope>NUCLEOTIDE SEQUENCE [LARGE SCALE GENOMIC DNA]</scope>
    <source>
        <strain evidence="2">UCR3666</strain>
    </source>
</reference>
<dbReference type="Proteomes" id="UP000277212">
    <property type="component" value="Unassembled WGS sequence"/>
</dbReference>
<evidence type="ECO:0000313" key="3">
    <source>
        <dbReference type="Proteomes" id="UP000277212"/>
    </source>
</evidence>
<name>A0A3M2SF32_9HYPO</name>
<dbReference type="AlphaFoldDB" id="A0A3M2SF32"/>
<organism evidence="2 3">
    <name type="scientific">Fusarium kuroshium</name>
    <dbReference type="NCBI Taxonomy" id="2010991"/>
    <lineage>
        <taxon>Eukaryota</taxon>
        <taxon>Fungi</taxon>
        <taxon>Dikarya</taxon>
        <taxon>Ascomycota</taxon>
        <taxon>Pezizomycotina</taxon>
        <taxon>Sordariomycetes</taxon>
        <taxon>Hypocreomycetidae</taxon>
        <taxon>Hypocreales</taxon>
        <taxon>Nectriaceae</taxon>
        <taxon>Fusarium</taxon>
        <taxon>Fusarium solani species complex</taxon>
    </lineage>
</organism>
<dbReference type="EMBL" id="NKUJ01000051">
    <property type="protein sequence ID" value="RMJ16180.1"/>
    <property type="molecule type" value="Genomic_DNA"/>
</dbReference>
<accession>A0A3M2SF32</accession>
<comment type="caution">
    <text evidence="2">The sequence shown here is derived from an EMBL/GenBank/DDBJ whole genome shotgun (WGS) entry which is preliminary data.</text>
</comment>
<proteinExistence type="predicted"/>
<evidence type="ECO:0000256" key="1">
    <source>
        <dbReference type="SAM" id="MobiDB-lite"/>
    </source>
</evidence>
<gene>
    <name evidence="2" type="ORF">CDV36_004098</name>
</gene>
<sequence length="75" mass="8591">MPSRRKAHLDSTLCWPFSDWSGYFHCYGQDQNSARLSRTTLPYVTILNQALVRPPPTREGHQDLPDNPANQILPL</sequence>
<protein>
    <submittedName>
        <fullName evidence="2">Uncharacterized protein</fullName>
    </submittedName>
</protein>
<evidence type="ECO:0000313" key="2">
    <source>
        <dbReference type="EMBL" id="RMJ16180.1"/>
    </source>
</evidence>